<keyword evidence="1" id="KW-1133">Transmembrane helix</keyword>
<evidence type="ECO:0000256" key="1">
    <source>
        <dbReference type="SAM" id="Phobius"/>
    </source>
</evidence>
<organism evidence="2 3">
    <name type="scientific">Lichenicola cladoniae</name>
    <dbReference type="NCBI Taxonomy" id="1484109"/>
    <lineage>
        <taxon>Bacteria</taxon>
        <taxon>Pseudomonadati</taxon>
        <taxon>Pseudomonadota</taxon>
        <taxon>Alphaproteobacteria</taxon>
        <taxon>Acetobacterales</taxon>
        <taxon>Acetobacteraceae</taxon>
        <taxon>Lichenicola</taxon>
    </lineage>
</organism>
<keyword evidence="2" id="KW-0614">Plasmid</keyword>
<geneLocation type="plasmid" evidence="2 3">
    <name>unnamed2</name>
</geneLocation>
<dbReference type="AlphaFoldDB" id="A0A6M8HYM3"/>
<evidence type="ECO:0000313" key="3">
    <source>
        <dbReference type="Proteomes" id="UP000500767"/>
    </source>
</evidence>
<dbReference type="KEGG" id="lck:HN018_24975"/>
<gene>
    <name evidence="2" type="ORF">HN018_24975</name>
</gene>
<keyword evidence="1" id="KW-0472">Membrane</keyword>
<dbReference type="RefSeq" id="WP_171837604.1">
    <property type="nucleotide sequence ID" value="NZ_CP053710.1"/>
</dbReference>
<name>A0A6M8HYM3_9PROT</name>
<proteinExistence type="predicted"/>
<accession>A0A6M8HYM3</accession>
<reference evidence="2 3" key="1">
    <citation type="journal article" date="2014" name="World J. Microbiol. Biotechnol.">
        <title>Biodiversity and physiological characteristics of Antarctic and Arctic lichens-associated bacteria.</title>
        <authorList>
            <person name="Lee Y.M."/>
            <person name="Kim E.H."/>
            <person name="Lee H.K."/>
            <person name="Hong S.G."/>
        </authorList>
    </citation>
    <scope>NUCLEOTIDE SEQUENCE [LARGE SCALE GENOMIC DNA]</scope>
    <source>
        <strain evidence="2 3">PAMC 26569</strain>
        <plasmid evidence="2">unnamed2</plasmid>
    </source>
</reference>
<protein>
    <submittedName>
        <fullName evidence="2">Uncharacterized protein</fullName>
    </submittedName>
</protein>
<keyword evidence="3" id="KW-1185">Reference proteome</keyword>
<keyword evidence="1" id="KW-0812">Transmembrane</keyword>
<sequence length="100" mass="11049">MMDTTISVVERRLSARRRQTRLAVYAYLGAAIVLWVSWLYEAIASPGSYARLLTVAGLIAITTCFGLGAFYNALVNWQIRTGRLGSAGEFLSTTDSWRPS</sequence>
<feature type="transmembrane region" description="Helical" evidence="1">
    <location>
        <begin position="22"/>
        <end position="40"/>
    </location>
</feature>
<feature type="transmembrane region" description="Helical" evidence="1">
    <location>
        <begin position="52"/>
        <end position="74"/>
    </location>
</feature>
<dbReference type="Proteomes" id="UP000500767">
    <property type="component" value="Plasmid unnamed2"/>
</dbReference>
<dbReference type="EMBL" id="CP053710">
    <property type="protein sequence ID" value="QKE93438.1"/>
    <property type="molecule type" value="Genomic_DNA"/>
</dbReference>
<evidence type="ECO:0000313" key="2">
    <source>
        <dbReference type="EMBL" id="QKE93438.1"/>
    </source>
</evidence>